<sequence>MRFNWHLVHFFALIPVIFSVSLSQKEQEDIRVKCYSSHTIYSHFQGWTTWSHWSQCSSSSGFGIQKRYRNCYSSFACPVGTYQQRICTTAIHGGWSSWTTHSCSKTCGGGYALMQRSCTNPAPMFGGSTCRGQYYKYVACNTHPCQGGWSSWTTHSCSKSCGGGYALMQRSCRNPAPMFGGSACRGLYYKYVACNTHPCQVPTTSTTTTPPPTTIWSTKQPANTTKPIPTTATTVVTTPPTTTTTTTTMPPPTTTSTTTTTTTTSTMTTPQTSSTTIRPPLTTTQSTPTTTKKKFFTIRAVIE</sequence>
<dbReference type="InterPro" id="IPR000884">
    <property type="entry name" value="TSP1_rpt"/>
</dbReference>
<evidence type="ECO:0000256" key="5">
    <source>
        <dbReference type="ARBA" id="ARBA00023157"/>
    </source>
</evidence>
<dbReference type="Proteomes" id="UP000005408">
    <property type="component" value="Unassembled WGS sequence"/>
</dbReference>
<feature type="chain" id="PRO_5036490719" description="Hemicentin-1" evidence="7">
    <location>
        <begin position="24"/>
        <end position="303"/>
    </location>
</feature>
<dbReference type="FunFam" id="2.20.100.10:FF:000001">
    <property type="entry name" value="semaphorin-5A isoform X1"/>
    <property type="match status" value="2"/>
</dbReference>
<evidence type="ECO:0000256" key="2">
    <source>
        <dbReference type="ARBA" id="ARBA00022525"/>
    </source>
</evidence>
<dbReference type="PROSITE" id="PS50092">
    <property type="entry name" value="TSP1"/>
    <property type="match status" value="3"/>
</dbReference>
<dbReference type="Pfam" id="PF00090">
    <property type="entry name" value="TSP_1"/>
    <property type="match status" value="3"/>
</dbReference>
<dbReference type="Gene3D" id="2.20.100.10">
    <property type="entry name" value="Thrombospondin type-1 (TSP1) repeat"/>
    <property type="match status" value="3"/>
</dbReference>
<dbReference type="EnsemblMetazoa" id="G12687.1">
    <property type="protein sequence ID" value="G12687.1:cds"/>
    <property type="gene ID" value="G12687"/>
</dbReference>
<dbReference type="InterPro" id="IPR052065">
    <property type="entry name" value="Compl_asym_regulator"/>
</dbReference>
<dbReference type="PANTHER" id="PTHR22906">
    <property type="entry name" value="PROPERDIN"/>
    <property type="match status" value="1"/>
</dbReference>
<evidence type="ECO:0000313" key="9">
    <source>
        <dbReference type="Proteomes" id="UP000005408"/>
    </source>
</evidence>
<reference evidence="8" key="1">
    <citation type="submission" date="2022-08" db="UniProtKB">
        <authorList>
            <consortium name="EnsemblMetazoa"/>
        </authorList>
    </citation>
    <scope>IDENTIFICATION</scope>
    <source>
        <strain evidence="8">05x7-T-G4-1.051#20</strain>
    </source>
</reference>
<keyword evidence="9" id="KW-1185">Reference proteome</keyword>
<evidence type="ECO:0000256" key="7">
    <source>
        <dbReference type="SAM" id="SignalP"/>
    </source>
</evidence>
<evidence type="ECO:0000256" key="1">
    <source>
        <dbReference type="ARBA" id="ARBA00004613"/>
    </source>
</evidence>
<feature type="region of interest" description="Disordered" evidence="6">
    <location>
        <begin position="205"/>
        <end position="288"/>
    </location>
</feature>
<dbReference type="InterPro" id="IPR036383">
    <property type="entry name" value="TSP1_rpt_sf"/>
</dbReference>
<dbReference type="AlphaFoldDB" id="A0A8W8I6A2"/>
<feature type="compositionally biased region" description="Low complexity" evidence="6">
    <location>
        <begin position="224"/>
        <end position="288"/>
    </location>
</feature>
<dbReference type="SUPFAM" id="SSF82895">
    <property type="entry name" value="TSP-1 type 1 repeat"/>
    <property type="match status" value="3"/>
</dbReference>
<evidence type="ECO:0000313" key="8">
    <source>
        <dbReference type="EnsemblMetazoa" id="G12687.1:cds"/>
    </source>
</evidence>
<proteinExistence type="predicted"/>
<evidence type="ECO:0000256" key="4">
    <source>
        <dbReference type="ARBA" id="ARBA00022737"/>
    </source>
</evidence>
<keyword evidence="5" id="KW-1015">Disulfide bond</keyword>
<keyword evidence="4" id="KW-0677">Repeat</keyword>
<evidence type="ECO:0008006" key="10">
    <source>
        <dbReference type="Google" id="ProtNLM"/>
    </source>
</evidence>
<name>A0A8W8I6A2_MAGGI</name>
<evidence type="ECO:0000256" key="3">
    <source>
        <dbReference type="ARBA" id="ARBA00022729"/>
    </source>
</evidence>
<protein>
    <recommendedName>
        <fullName evidence="10">Hemicentin-1</fullName>
    </recommendedName>
</protein>
<comment type="subcellular location">
    <subcellularLocation>
        <location evidence="1">Secreted</location>
    </subcellularLocation>
</comment>
<keyword evidence="3 7" id="KW-0732">Signal</keyword>
<organism evidence="8 9">
    <name type="scientific">Magallana gigas</name>
    <name type="common">Pacific oyster</name>
    <name type="synonym">Crassostrea gigas</name>
    <dbReference type="NCBI Taxonomy" id="29159"/>
    <lineage>
        <taxon>Eukaryota</taxon>
        <taxon>Metazoa</taxon>
        <taxon>Spiralia</taxon>
        <taxon>Lophotrochozoa</taxon>
        <taxon>Mollusca</taxon>
        <taxon>Bivalvia</taxon>
        <taxon>Autobranchia</taxon>
        <taxon>Pteriomorphia</taxon>
        <taxon>Ostreida</taxon>
        <taxon>Ostreoidea</taxon>
        <taxon>Ostreidae</taxon>
        <taxon>Magallana</taxon>
    </lineage>
</organism>
<feature type="signal peptide" evidence="7">
    <location>
        <begin position="1"/>
        <end position="23"/>
    </location>
</feature>
<keyword evidence="2" id="KW-0964">Secreted</keyword>
<dbReference type="SMART" id="SM00209">
    <property type="entry name" value="TSP1"/>
    <property type="match status" value="3"/>
</dbReference>
<dbReference type="PANTHER" id="PTHR22906:SF43">
    <property type="entry name" value="PROPERDIN"/>
    <property type="match status" value="1"/>
</dbReference>
<accession>A0A8W8I6A2</accession>
<evidence type="ECO:0000256" key="6">
    <source>
        <dbReference type="SAM" id="MobiDB-lite"/>
    </source>
</evidence>